<dbReference type="PANTHER" id="PTHR30294">
    <property type="entry name" value="MEMBRANE COMPONENT OF ABC TRANSPORTER YHHJ-RELATED"/>
    <property type="match status" value="1"/>
</dbReference>
<feature type="transmembrane region" description="Helical" evidence="6">
    <location>
        <begin position="257"/>
        <end position="282"/>
    </location>
</feature>
<dbReference type="GO" id="GO:0140359">
    <property type="term" value="F:ABC-type transporter activity"/>
    <property type="evidence" value="ECO:0007669"/>
    <property type="project" value="InterPro"/>
</dbReference>
<evidence type="ECO:0000259" key="7">
    <source>
        <dbReference type="Pfam" id="PF12698"/>
    </source>
</evidence>
<gene>
    <name evidence="8" type="ORF">CYJ34_00720</name>
</gene>
<feature type="transmembrane region" description="Helical" evidence="6">
    <location>
        <begin position="343"/>
        <end position="364"/>
    </location>
</feature>
<dbReference type="PANTHER" id="PTHR30294:SF29">
    <property type="entry name" value="MULTIDRUG ABC TRANSPORTER PERMEASE YBHS-RELATED"/>
    <property type="match status" value="1"/>
</dbReference>
<organism evidence="8 9">
    <name type="scientific">Anaerococcus octavius</name>
    <dbReference type="NCBI Taxonomy" id="54007"/>
    <lineage>
        <taxon>Bacteria</taxon>
        <taxon>Bacillati</taxon>
        <taxon>Bacillota</taxon>
        <taxon>Tissierellia</taxon>
        <taxon>Tissierellales</taxon>
        <taxon>Peptoniphilaceae</taxon>
        <taxon>Anaerococcus</taxon>
    </lineage>
</organism>
<sequence>MSRIKIVMLETLKGHLKSGAFWAMILLPVIFGVLGGLGGYFASSSGESQMGIVTSDELNPYFEDDQFLSIKEDEIEQSIDDGKISSYAKIREEDGQLIADFNEADASMTEMLTFQNILTNIQNKLNEDRAGLDSSQQEILAKTPIINKIADEKSDNKMIGQVIYFILMFLMYMVLMSFVNLVLADIATEKGTKMIEFIFSSVKPGDYFAGKMFGNFIAVFVQIITYVIFGIIGFLIVKSRGLLDGIDLSFNLTGSTYGMIAEIVLLFLLGIFVFLIIAGMLGSFATKVEDAGKMGTPLILATIILFFLAINLQGKGDIMLTKVLSYVPLASTFFMPLRLLNGYASLTEGLISIIILIVTIFLVYRFGERVYKRNILNYSTDNWFTRRFKK</sequence>
<dbReference type="GO" id="GO:0005886">
    <property type="term" value="C:plasma membrane"/>
    <property type="evidence" value="ECO:0007669"/>
    <property type="project" value="UniProtKB-SubCell"/>
</dbReference>
<keyword evidence="3 6" id="KW-0812">Transmembrane</keyword>
<dbReference type="Proteomes" id="UP000234335">
    <property type="component" value="Unassembled WGS sequence"/>
</dbReference>
<dbReference type="RefSeq" id="WP_101539432.1">
    <property type="nucleotide sequence ID" value="NZ_PKGS01000001.1"/>
</dbReference>
<reference evidence="8 9" key="1">
    <citation type="submission" date="2017-12" db="EMBL/GenBank/DDBJ databases">
        <title>Phylogenetic diversity of female urinary microbiome.</title>
        <authorList>
            <person name="Thomas-White K."/>
            <person name="Wolfe A.J."/>
        </authorList>
    </citation>
    <scope>NUCLEOTIDE SEQUENCE [LARGE SCALE GENOMIC DNA]</scope>
    <source>
        <strain evidence="8 9">UMB0119</strain>
    </source>
</reference>
<feature type="transmembrane region" description="Helical" evidence="6">
    <location>
        <begin position="162"/>
        <end position="184"/>
    </location>
</feature>
<evidence type="ECO:0000256" key="1">
    <source>
        <dbReference type="ARBA" id="ARBA00004651"/>
    </source>
</evidence>
<feature type="transmembrane region" description="Helical" evidence="6">
    <location>
        <begin position="216"/>
        <end position="237"/>
    </location>
</feature>
<feature type="transmembrane region" description="Helical" evidence="6">
    <location>
        <begin position="319"/>
        <end position="337"/>
    </location>
</feature>
<evidence type="ECO:0000256" key="5">
    <source>
        <dbReference type="ARBA" id="ARBA00023136"/>
    </source>
</evidence>
<keyword evidence="5 6" id="KW-0472">Membrane</keyword>
<evidence type="ECO:0000256" key="6">
    <source>
        <dbReference type="SAM" id="Phobius"/>
    </source>
</evidence>
<protein>
    <submittedName>
        <fullName evidence="8">ABC transporter permease</fullName>
    </submittedName>
</protein>
<proteinExistence type="predicted"/>
<evidence type="ECO:0000256" key="4">
    <source>
        <dbReference type="ARBA" id="ARBA00022989"/>
    </source>
</evidence>
<evidence type="ECO:0000313" key="8">
    <source>
        <dbReference type="EMBL" id="PKZ17263.1"/>
    </source>
</evidence>
<evidence type="ECO:0000256" key="3">
    <source>
        <dbReference type="ARBA" id="ARBA00022692"/>
    </source>
</evidence>
<comment type="caution">
    <text evidence="8">The sequence shown here is derived from an EMBL/GenBank/DDBJ whole genome shotgun (WGS) entry which is preliminary data.</text>
</comment>
<keyword evidence="4 6" id="KW-1133">Transmembrane helix</keyword>
<comment type="subcellular location">
    <subcellularLocation>
        <location evidence="1">Cell membrane</location>
        <topology evidence="1">Multi-pass membrane protein</topology>
    </subcellularLocation>
</comment>
<dbReference type="InterPro" id="IPR051449">
    <property type="entry name" value="ABC-2_transporter_component"/>
</dbReference>
<dbReference type="InterPro" id="IPR013525">
    <property type="entry name" value="ABC2_TM"/>
</dbReference>
<feature type="transmembrane region" description="Helical" evidence="6">
    <location>
        <begin position="294"/>
        <end position="312"/>
    </location>
</feature>
<feature type="domain" description="ABC-2 type transporter transmembrane" evidence="7">
    <location>
        <begin position="21"/>
        <end position="363"/>
    </location>
</feature>
<keyword evidence="9" id="KW-1185">Reference proteome</keyword>
<evidence type="ECO:0000313" key="9">
    <source>
        <dbReference type="Proteomes" id="UP000234335"/>
    </source>
</evidence>
<dbReference type="Pfam" id="PF12698">
    <property type="entry name" value="ABC2_membrane_3"/>
    <property type="match status" value="1"/>
</dbReference>
<evidence type="ECO:0000256" key="2">
    <source>
        <dbReference type="ARBA" id="ARBA00022475"/>
    </source>
</evidence>
<feature type="transmembrane region" description="Helical" evidence="6">
    <location>
        <begin position="20"/>
        <end position="42"/>
    </location>
</feature>
<accession>A0A2I1MAV5</accession>
<name>A0A2I1MAV5_9FIRM</name>
<keyword evidence="2" id="KW-1003">Cell membrane</keyword>
<dbReference type="AlphaFoldDB" id="A0A2I1MAV5"/>
<dbReference type="EMBL" id="PKGS01000001">
    <property type="protein sequence ID" value="PKZ17263.1"/>
    <property type="molecule type" value="Genomic_DNA"/>
</dbReference>